<dbReference type="EMBL" id="WHJF01000229">
    <property type="protein sequence ID" value="NHZ67018.1"/>
    <property type="molecule type" value="Genomic_DNA"/>
</dbReference>
<protein>
    <recommendedName>
        <fullName evidence="3">PH domain-containing protein</fullName>
    </recommendedName>
</protein>
<accession>A0ABX0N304</accession>
<evidence type="ECO:0000313" key="1">
    <source>
        <dbReference type="EMBL" id="NHZ67018.1"/>
    </source>
</evidence>
<proteinExistence type="predicted"/>
<sequence length="170" mass="19861">MKNRALLMSASSEKSFCNWLYGLQTKFVSRKFLETCEDLNVKFRAVPLKFVVRKKRVEKEYFMFLPVDHLPLLNKDSSTFSEARNVDSGELLMNKIYPDQVIYNNITKFVTSNSEFPHLFKCTEILQLVCTREFMQLATERNLKCIDFIPIDGDFKYDAWGVSTRSANKV</sequence>
<comment type="caution">
    <text evidence="1">The sequence shown here is derived from an EMBL/GenBank/DDBJ whole genome shotgun (WGS) entry which is preliminary data.</text>
</comment>
<name>A0ABX0N304_9BURK</name>
<evidence type="ECO:0008006" key="3">
    <source>
        <dbReference type="Google" id="ProtNLM"/>
    </source>
</evidence>
<organism evidence="1 2">
    <name type="scientific">Massilia genomosp. 1</name>
    <dbReference type="NCBI Taxonomy" id="2609280"/>
    <lineage>
        <taxon>Bacteria</taxon>
        <taxon>Pseudomonadati</taxon>
        <taxon>Pseudomonadota</taxon>
        <taxon>Betaproteobacteria</taxon>
        <taxon>Burkholderiales</taxon>
        <taxon>Oxalobacteraceae</taxon>
        <taxon>Telluria group</taxon>
        <taxon>Massilia</taxon>
    </lineage>
</organism>
<gene>
    <name evidence="1" type="ORF">F1735_32945</name>
</gene>
<reference evidence="1 2" key="1">
    <citation type="submission" date="2019-10" db="EMBL/GenBank/DDBJ databases">
        <title>Taxonomy of Antarctic Massilia spp.: description of Massilia rubra sp. nov., Massilia aquatica sp. nov., Massilia mucilaginosa sp. nov., Massilia frigida sp. nov. isolated from streams, lakes and regoliths.</title>
        <authorList>
            <person name="Holochova P."/>
            <person name="Sedlacek I."/>
            <person name="Kralova S."/>
            <person name="Maslanova I."/>
            <person name="Busse H.-J."/>
            <person name="Stankova E."/>
            <person name="Vrbovska V."/>
            <person name="Kovarovic V."/>
            <person name="Bartak M."/>
            <person name="Svec P."/>
            <person name="Pantucek R."/>
        </authorList>
    </citation>
    <scope>NUCLEOTIDE SEQUENCE [LARGE SCALE GENOMIC DNA]</scope>
    <source>
        <strain evidence="1 2">CCM 8694</strain>
    </source>
</reference>
<keyword evidence="2" id="KW-1185">Reference proteome</keyword>
<evidence type="ECO:0000313" key="2">
    <source>
        <dbReference type="Proteomes" id="UP000610594"/>
    </source>
</evidence>
<dbReference type="Proteomes" id="UP000610594">
    <property type="component" value="Unassembled WGS sequence"/>
</dbReference>